<dbReference type="PANTHER" id="PTHR22691:SF1">
    <property type="entry name" value="CENTROSOMAL PROTEIN CCDC61"/>
    <property type="match status" value="1"/>
</dbReference>
<evidence type="ECO:0000256" key="8">
    <source>
        <dbReference type="ARBA" id="ARBA00041518"/>
    </source>
</evidence>
<keyword evidence="4" id="KW-0206">Cytoskeleton</keyword>
<dbReference type="InterPro" id="IPR049733">
    <property type="entry name" value="CCDC61_N"/>
</dbReference>
<reference evidence="12" key="1">
    <citation type="submission" date="2021-02" db="EMBL/GenBank/DDBJ databases">
        <authorList>
            <person name="Nowell W R."/>
        </authorList>
    </citation>
    <scope>NUCLEOTIDE SEQUENCE</scope>
    <source>
        <strain evidence="12">Ploen Becks lab</strain>
    </source>
</reference>
<keyword evidence="5" id="KW-0966">Cell projection</keyword>
<evidence type="ECO:0000256" key="6">
    <source>
        <dbReference type="ARBA" id="ARBA00038217"/>
    </source>
</evidence>
<dbReference type="OrthoDB" id="568137at2759"/>
<dbReference type="CDD" id="cd22284">
    <property type="entry name" value="HD_CCDC61_N"/>
    <property type="match status" value="1"/>
</dbReference>
<feature type="region of interest" description="Disordered" evidence="11">
    <location>
        <begin position="404"/>
        <end position="454"/>
    </location>
</feature>
<keyword evidence="3 10" id="KW-0175">Coiled coil</keyword>
<evidence type="ECO:0000256" key="4">
    <source>
        <dbReference type="ARBA" id="ARBA00023212"/>
    </source>
</evidence>
<evidence type="ECO:0000256" key="11">
    <source>
        <dbReference type="SAM" id="MobiDB-lite"/>
    </source>
</evidence>
<evidence type="ECO:0000313" key="12">
    <source>
        <dbReference type="EMBL" id="CAF0876497.1"/>
    </source>
</evidence>
<proteinExistence type="inferred from homology"/>
<feature type="compositionally biased region" description="Low complexity" evidence="11">
    <location>
        <begin position="312"/>
        <end position="346"/>
    </location>
</feature>
<feature type="coiled-coil region" evidence="10">
    <location>
        <begin position="148"/>
        <end position="182"/>
    </location>
</feature>
<evidence type="ECO:0000256" key="2">
    <source>
        <dbReference type="ARBA" id="ARBA00022490"/>
    </source>
</evidence>
<dbReference type="PANTHER" id="PTHR22691">
    <property type="entry name" value="YEAST SPT2-RELATED"/>
    <property type="match status" value="1"/>
</dbReference>
<keyword evidence="2" id="KW-0963">Cytoplasm</keyword>
<organism evidence="12 13">
    <name type="scientific">Brachionus calyciflorus</name>
    <dbReference type="NCBI Taxonomy" id="104777"/>
    <lineage>
        <taxon>Eukaryota</taxon>
        <taxon>Metazoa</taxon>
        <taxon>Spiralia</taxon>
        <taxon>Gnathifera</taxon>
        <taxon>Rotifera</taxon>
        <taxon>Eurotatoria</taxon>
        <taxon>Monogononta</taxon>
        <taxon>Pseudotrocha</taxon>
        <taxon>Ploima</taxon>
        <taxon>Brachionidae</taxon>
        <taxon>Brachionus</taxon>
    </lineage>
</organism>
<evidence type="ECO:0000256" key="3">
    <source>
        <dbReference type="ARBA" id="ARBA00023054"/>
    </source>
</evidence>
<evidence type="ECO:0000256" key="10">
    <source>
        <dbReference type="SAM" id="Coils"/>
    </source>
</evidence>
<feature type="region of interest" description="Disordered" evidence="11">
    <location>
        <begin position="274"/>
        <end position="357"/>
    </location>
</feature>
<evidence type="ECO:0000256" key="5">
    <source>
        <dbReference type="ARBA" id="ARBA00023273"/>
    </source>
</evidence>
<gene>
    <name evidence="12" type="ORF">OXX778_LOCUS10196</name>
</gene>
<protein>
    <recommendedName>
        <fullName evidence="7">Centrosomal protein CCDC61</fullName>
    </recommendedName>
    <alternativeName>
        <fullName evidence="8">Coiled-coil domain-containing protein 61</fullName>
    </alternativeName>
    <alternativeName>
        <fullName evidence="9">VFL3 homolog</fullName>
    </alternativeName>
</protein>
<evidence type="ECO:0000313" key="13">
    <source>
        <dbReference type="Proteomes" id="UP000663879"/>
    </source>
</evidence>
<feature type="compositionally biased region" description="Polar residues" evidence="11">
    <location>
        <begin position="404"/>
        <end position="420"/>
    </location>
</feature>
<name>A0A813XW64_9BILA</name>
<comment type="caution">
    <text evidence="12">The sequence shown here is derived from an EMBL/GenBank/DDBJ whole genome shotgun (WGS) entry which is preliminary data.</text>
</comment>
<sequence>MNRDKQASYEIEINSVDYCVNVVLSENDQKLTVELCDVYSADSWKGSYEANYIEELTKKTGNFKSFPIFVNMLKTALKKNSSSVTVDLLTYSDLEALRSKKTNSMSDGSTLNFNSQHNNKRFLILTYNVEFDRINYPLQLNYQGKTNVNFLVDTIKKLKNVIKSYETQNEIKNLEMNKIKNKEVGMVNSDDLESSFDSKTDSKLQKETKLLRQMIKTIEEKALKEKNIYQKQLQKKKQEIEILKNELQQSRMSERNLKNEIKCLTNELRVLRQRKPSTSSLKRTSSTESFRSYTRDDSIRSFQGHVSRDLSRNSSRNNSLVLNRGKSSSPAPSIRSIRSSNSIDSNGTRKFNPTEYVKNKKNKLEELKVKRQREIRNKLNGSRGSLIDRNYRSNLSLNDSDVGSYFSSDNGSECNSVSSRMSRKNTKNQQKKTIMPKQKSNSKNSSRKNLPGDKYLNDMYNANDEMKDIDAKLKSLQMLIKNSS</sequence>
<dbReference type="GO" id="GO:0036064">
    <property type="term" value="C:ciliary basal body"/>
    <property type="evidence" value="ECO:0007669"/>
    <property type="project" value="TreeGrafter"/>
</dbReference>
<feature type="coiled-coil region" evidence="10">
    <location>
        <begin position="219"/>
        <end position="274"/>
    </location>
</feature>
<feature type="compositionally biased region" description="Polar residues" evidence="11">
    <location>
        <begin position="276"/>
        <end position="292"/>
    </location>
</feature>
<feature type="compositionally biased region" description="Basic residues" evidence="11">
    <location>
        <begin position="421"/>
        <end position="430"/>
    </location>
</feature>
<evidence type="ECO:0000256" key="9">
    <source>
        <dbReference type="ARBA" id="ARBA00042326"/>
    </source>
</evidence>
<dbReference type="Proteomes" id="UP000663879">
    <property type="component" value="Unassembled WGS sequence"/>
</dbReference>
<keyword evidence="13" id="KW-1185">Reference proteome</keyword>
<evidence type="ECO:0000256" key="1">
    <source>
        <dbReference type="ARBA" id="ARBA00004120"/>
    </source>
</evidence>
<comment type="subcellular location">
    <subcellularLocation>
        <location evidence="1">Cytoplasm</location>
        <location evidence="1">Cytoskeleton</location>
        <location evidence="1">Cilium basal body</location>
    </subcellularLocation>
</comment>
<dbReference type="EMBL" id="CAJNOC010001588">
    <property type="protein sequence ID" value="CAF0876497.1"/>
    <property type="molecule type" value="Genomic_DNA"/>
</dbReference>
<dbReference type="AlphaFoldDB" id="A0A813XW64"/>
<comment type="similarity">
    <text evidence="6">Belongs to the CCDC61 family.</text>
</comment>
<feature type="compositionally biased region" description="Low complexity" evidence="11">
    <location>
        <begin position="437"/>
        <end position="449"/>
    </location>
</feature>
<evidence type="ECO:0000256" key="7">
    <source>
        <dbReference type="ARBA" id="ARBA00040683"/>
    </source>
</evidence>
<accession>A0A813XW64</accession>